<comment type="catalytic activity">
    <reaction evidence="8">
        <text>tetracosanoate + ATP + CoA = tetracosanoyl-CoA + AMP + diphosphate</text>
        <dbReference type="Rhea" id="RHEA:33639"/>
        <dbReference type="ChEBI" id="CHEBI:30616"/>
        <dbReference type="ChEBI" id="CHEBI:31014"/>
        <dbReference type="ChEBI" id="CHEBI:33019"/>
        <dbReference type="ChEBI" id="CHEBI:57287"/>
        <dbReference type="ChEBI" id="CHEBI:65052"/>
        <dbReference type="ChEBI" id="CHEBI:456215"/>
    </reaction>
    <physiologicalReaction direction="left-to-right" evidence="8">
        <dbReference type="Rhea" id="RHEA:33640"/>
    </physiologicalReaction>
</comment>
<dbReference type="STRING" id="109280.ENSHCOP00000014104"/>
<feature type="domain" description="AMP-binding enzyme C-terminal" evidence="11">
    <location>
        <begin position="497"/>
        <end position="573"/>
    </location>
</feature>
<evidence type="ECO:0000259" key="11">
    <source>
        <dbReference type="Pfam" id="PF13193"/>
    </source>
</evidence>
<proteinExistence type="inferred from homology"/>
<evidence type="ECO:0000259" key="10">
    <source>
        <dbReference type="Pfam" id="PF00501"/>
    </source>
</evidence>
<dbReference type="GO" id="GO:0004467">
    <property type="term" value="F:long-chain fatty acid-CoA ligase activity"/>
    <property type="evidence" value="ECO:0007669"/>
    <property type="project" value="UniProtKB-EC"/>
</dbReference>
<dbReference type="PANTHER" id="PTHR43107:SF4">
    <property type="entry name" value="LONG-CHAIN FATTY ACID TRANSPORT PROTEIN 2"/>
    <property type="match status" value="1"/>
</dbReference>
<dbReference type="InterPro" id="IPR042099">
    <property type="entry name" value="ANL_N_sf"/>
</dbReference>
<keyword evidence="9" id="KW-0812">Transmembrane</keyword>
<dbReference type="GO" id="GO:0005324">
    <property type="term" value="F:long-chain fatty acid transmembrane transporter activity"/>
    <property type="evidence" value="ECO:0007669"/>
    <property type="project" value="TreeGrafter"/>
</dbReference>
<evidence type="ECO:0000256" key="6">
    <source>
        <dbReference type="ARBA" id="ARBA00036527"/>
    </source>
</evidence>
<dbReference type="PROSITE" id="PS00455">
    <property type="entry name" value="AMP_BINDING"/>
    <property type="match status" value="1"/>
</dbReference>
<dbReference type="InterPro" id="IPR000873">
    <property type="entry name" value="AMP-dep_synth/lig_dom"/>
</dbReference>
<dbReference type="Proteomes" id="UP000264820">
    <property type="component" value="Unplaced"/>
</dbReference>
<reference evidence="12" key="2">
    <citation type="submission" date="2025-09" db="UniProtKB">
        <authorList>
            <consortium name="Ensembl"/>
        </authorList>
    </citation>
    <scope>IDENTIFICATION</scope>
</reference>
<keyword evidence="4" id="KW-0443">Lipid metabolism</keyword>
<organism evidence="12 13">
    <name type="scientific">Hippocampus comes</name>
    <name type="common">Tiger tail seahorse</name>
    <dbReference type="NCBI Taxonomy" id="109280"/>
    <lineage>
        <taxon>Eukaryota</taxon>
        <taxon>Metazoa</taxon>
        <taxon>Chordata</taxon>
        <taxon>Craniata</taxon>
        <taxon>Vertebrata</taxon>
        <taxon>Euteleostomi</taxon>
        <taxon>Actinopterygii</taxon>
        <taxon>Neopterygii</taxon>
        <taxon>Teleostei</taxon>
        <taxon>Neoteleostei</taxon>
        <taxon>Acanthomorphata</taxon>
        <taxon>Syngnathiaria</taxon>
        <taxon>Syngnathiformes</taxon>
        <taxon>Syngnathoidei</taxon>
        <taxon>Syngnathidae</taxon>
        <taxon>Hippocampus</taxon>
    </lineage>
</organism>
<dbReference type="Pfam" id="PF00501">
    <property type="entry name" value="AMP-binding"/>
    <property type="match status" value="1"/>
</dbReference>
<feature type="domain" description="AMP-dependent synthetase/ligase" evidence="10">
    <location>
        <begin position="58"/>
        <end position="378"/>
    </location>
</feature>
<protein>
    <recommendedName>
        <fullName evidence="5">long-chain-fatty-acid--CoA ligase</fullName>
        <ecNumber evidence="5">6.2.1.3</ecNumber>
    </recommendedName>
    <alternativeName>
        <fullName evidence="7">Long-chain-fatty-acid--CoA ligase</fullName>
    </alternativeName>
</protein>
<reference evidence="12" key="1">
    <citation type="submission" date="2025-08" db="UniProtKB">
        <authorList>
            <consortium name="Ensembl"/>
        </authorList>
    </citation>
    <scope>IDENTIFICATION</scope>
</reference>
<evidence type="ECO:0000256" key="4">
    <source>
        <dbReference type="ARBA" id="ARBA00023098"/>
    </source>
</evidence>
<feature type="transmembrane region" description="Helical" evidence="9">
    <location>
        <begin position="7"/>
        <end position="26"/>
    </location>
</feature>
<feature type="transmembrane region" description="Helical" evidence="9">
    <location>
        <begin position="113"/>
        <end position="132"/>
    </location>
</feature>
<evidence type="ECO:0000256" key="3">
    <source>
        <dbReference type="ARBA" id="ARBA00022832"/>
    </source>
</evidence>
<dbReference type="InterPro" id="IPR020845">
    <property type="entry name" value="AMP-binding_CS"/>
</dbReference>
<dbReference type="Pfam" id="PF13193">
    <property type="entry name" value="AMP-binding_C"/>
    <property type="match status" value="1"/>
</dbReference>
<dbReference type="SUPFAM" id="SSF56801">
    <property type="entry name" value="Acetyl-CoA synthetase-like"/>
    <property type="match status" value="1"/>
</dbReference>
<comment type="catalytic activity">
    <reaction evidence="6">
        <text>a very long-chain fatty acid + ATP + CoA = a very long-chain fatty acyl-CoA + AMP + diphosphate</text>
        <dbReference type="Rhea" id="RHEA:54536"/>
        <dbReference type="ChEBI" id="CHEBI:30616"/>
        <dbReference type="ChEBI" id="CHEBI:33019"/>
        <dbReference type="ChEBI" id="CHEBI:57287"/>
        <dbReference type="ChEBI" id="CHEBI:58950"/>
        <dbReference type="ChEBI" id="CHEBI:138261"/>
        <dbReference type="ChEBI" id="CHEBI:456215"/>
    </reaction>
    <physiologicalReaction direction="left-to-right" evidence="6">
        <dbReference type="Rhea" id="RHEA:54537"/>
    </physiologicalReaction>
</comment>
<evidence type="ECO:0000256" key="5">
    <source>
        <dbReference type="ARBA" id="ARBA00026121"/>
    </source>
</evidence>
<dbReference type="Gene3D" id="3.40.50.12780">
    <property type="entry name" value="N-terminal domain of ligase-like"/>
    <property type="match status" value="1"/>
</dbReference>
<evidence type="ECO:0000313" key="13">
    <source>
        <dbReference type="Proteomes" id="UP000264820"/>
    </source>
</evidence>
<keyword evidence="2" id="KW-0436">Ligase</keyword>
<dbReference type="InterPro" id="IPR025110">
    <property type="entry name" value="AMP-bd_C"/>
</dbReference>
<dbReference type="InterPro" id="IPR045851">
    <property type="entry name" value="AMP-bd_C_sf"/>
</dbReference>
<dbReference type="Ensembl" id="ENSHCOT00000021617.1">
    <property type="protein sequence ID" value="ENSHCOP00000014104.1"/>
    <property type="gene ID" value="ENSHCOG00000017919.1"/>
</dbReference>
<dbReference type="Gene3D" id="3.30.300.30">
    <property type="match status" value="1"/>
</dbReference>
<evidence type="ECO:0000256" key="8">
    <source>
        <dbReference type="ARBA" id="ARBA00048666"/>
    </source>
</evidence>
<dbReference type="PANTHER" id="PTHR43107">
    <property type="entry name" value="LONG-CHAIN FATTY ACID TRANSPORT PROTEIN"/>
    <property type="match status" value="1"/>
</dbReference>
<dbReference type="GO" id="GO:0000166">
    <property type="term" value="F:nucleotide binding"/>
    <property type="evidence" value="ECO:0007669"/>
    <property type="project" value="UniProtKB-KW"/>
</dbReference>
<keyword evidence="13" id="KW-1185">Reference proteome</keyword>
<evidence type="ECO:0000256" key="7">
    <source>
        <dbReference type="ARBA" id="ARBA00041297"/>
    </source>
</evidence>
<sequence>MVLNMILWVILAAFAICIFFRFPYLYQDVKYIVRNLRIRRRVSHYIQNNYTIVDCFLERVKKQPNKPFLLFKDETFTYQDADRLSNQAARALLQNGLVKQGDTVTFFVTNEPMFVWLWLAVFKIGCSAALLNTNIRSKSLLHCFKCSGAQVLLFFFFFKSPDLEGAVEEVLPELLERQVTVFSLGSKQTSSGIHGFIDKMRNMSSEPLAEDLRSHLNMHSLACYVYTSGTTGFPKAAVISHTKLWRFVMILRSCGLKSDDVLYVSLPLYHSAGLAGVTGAIDLGITVALKRKFSSSQFWDDCRKYNVTAIQYIGEIMRFLCNTPKKPNDRSHKVRIAIGNGIRANVWRDFLNRFGNIQILELYGATEGNIILMNYSGKIGAVGRDNFLHKWSFPFALIKYDVEQGKPLRDSTGLCIQVPKGEPGLLVAEISVRAPFLGYARDLQQTEKKKLHDVLKKGDVFFNTGDLMLIDKDGFVYFHDRIGDTFRWKGENVSTNEVADVITQVDYITEATVYGVEVPGNEGRIGMAAIALKDGHTFDSEGVFKHLESFLPAYARPRFIRIQSSLDVTGTFKLMKAGLVKEGFNPSAIPDPLYFLDDREKKFVPLTMDIVHAVLSGKIKI</sequence>
<evidence type="ECO:0000256" key="1">
    <source>
        <dbReference type="ARBA" id="ARBA00006432"/>
    </source>
</evidence>
<dbReference type="GO" id="GO:0005789">
    <property type="term" value="C:endoplasmic reticulum membrane"/>
    <property type="evidence" value="ECO:0007669"/>
    <property type="project" value="TreeGrafter"/>
</dbReference>
<accession>A0A3Q2Y8L6</accession>
<dbReference type="GeneTree" id="ENSGT00940000157947"/>
<keyword evidence="9" id="KW-0472">Membrane</keyword>
<dbReference type="GO" id="GO:0044539">
    <property type="term" value="P:long-chain fatty acid import into cell"/>
    <property type="evidence" value="ECO:0007669"/>
    <property type="project" value="TreeGrafter"/>
</dbReference>
<dbReference type="GO" id="GO:0005886">
    <property type="term" value="C:plasma membrane"/>
    <property type="evidence" value="ECO:0007669"/>
    <property type="project" value="UniProtKB-SubCell"/>
</dbReference>
<keyword evidence="3" id="KW-0276">Fatty acid metabolism</keyword>
<evidence type="ECO:0000256" key="2">
    <source>
        <dbReference type="ARBA" id="ARBA00022598"/>
    </source>
</evidence>
<name>A0A3Q2Y8L6_HIPCM</name>
<evidence type="ECO:0000256" key="9">
    <source>
        <dbReference type="SAM" id="Phobius"/>
    </source>
</evidence>
<evidence type="ECO:0000313" key="12">
    <source>
        <dbReference type="Ensembl" id="ENSHCOP00000014104.1"/>
    </source>
</evidence>
<dbReference type="AlphaFoldDB" id="A0A3Q2Y8L6"/>
<dbReference type="EC" id="6.2.1.3" evidence="5"/>
<keyword evidence="9" id="KW-1133">Transmembrane helix</keyword>
<dbReference type="NCBIfam" id="NF006134">
    <property type="entry name" value="PRK08279.1"/>
    <property type="match status" value="1"/>
</dbReference>
<comment type="similarity">
    <text evidence="1">Belongs to the ATP-dependent AMP-binding enzyme family.</text>
</comment>